<evidence type="ECO:0000256" key="2">
    <source>
        <dbReference type="ARBA" id="ARBA00022980"/>
    </source>
</evidence>
<dbReference type="RefSeq" id="WP_113956926.1">
    <property type="nucleotide sequence ID" value="NZ_QNRR01000001.1"/>
</dbReference>
<dbReference type="Pfam" id="PF01084">
    <property type="entry name" value="Ribosomal_S18"/>
    <property type="match status" value="1"/>
</dbReference>
<dbReference type="GO" id="GO:0003735">
    <property type="term" value="F:structural constituent of ribosome"/>
    <property type="evidence" value="ECO:0007669"/>
    <property type="project" value="InterPro"/>
</dbReference>
<dbReference type="GO" id="GO:1990904">
    <property type="term" value="C:ribonucleoprotein complex"/>
    <property type="evidence" value="ECO:0007669"/>
    <property type="project" value="UniProtKB-KW"/>
</dbReference>
<dbReference type="AlphaFoldDB" id="A0A366HWH2"/>
<organism evidence="5 6">
    <name type="scientific">Roseimicrobium gellanilyticum</name>
    <dbReference type="NCBI Taxonomy" id="748857"/>
    <lineage>
        <taxon>Bacteria</taxon>
        <taxon>Pseudomonadati</taxon>
        <taxon>Verrucomicrobiota</taxon>
        <taxon>Verrucomicrobiia</taxon>
        <taxon>Verrucomicrobiales</taxon>
        <taxon>Verrucomicrobiaceae</taxon>
        <taxon>Roseimicrobium</taxon>
    </lineage>
</organism>
<proteinExistence type="inferred from homology"/>
<dbReference type="NCBIfam" id="TIGR00165">
    <property type="entry name" value="S18"/>
    <property type="match status" value="1"/>
</dbReference>
<gene>
    <name evidence="5" type="ORF">DES53_101849</name>
</gene>
<evidence type="ECO:0000313" key="5">
    <source>
        <dbReference type="EMBL" id="RBP48049.1"/>
    </source>
</evidence>
<dbReference type="SUPFAM" id="SSF46911">
    <property type="entry name" value="Ribosomal protein S18"/>
    <property type="match status" value="1"/>
</dbReference>
<dbReference type="GO" id="GO:0070181">
    <property type="term" value="F:small ribosomal subunit rRNA binding"/>
    <property type="evidence" value="ECO:0007669"/>
    <property type="project" value="TreeGrafter"/>
</dbReference>
<dbReference type="Gene3D" id="4.10.640.10">
    <property type="entry name" value="Ribosomal protein S18"/>
    <property type="match status" value="1"/>
</dbReference>
<evidence type="ECO:0000256" key="3">
    <source>
        <dbReference type="ARBA" id="ARBA00023274"/>
    </source>
</evidence>
<dbReference type="GO" id="GO:0005840">
    <property type="term" value="C:ribosome"/>
    <property type="evidence" value="ECO:0007669"/>
    <property type="project" value="UniProtKB-KW"/>
</dbReference>
<protein>
    <submittedName>
        <fullName evidence="5">Small subunit ribosomal protein S18</fullName>
    </submittedName>
</protein>
<evidence type="ECO:0000313" key="6">
    <source>
        <dbReference type="Proteomes" id="UP000253426"/>
    </source>
</evidence>
<comment type="similarity">
    <text evidence="1 4">Belongs to the bacterial ribosomal protein bS18 family.</text>
</comment>
<keyword evidence="3 4" id="KW-0687">Ribonucleoprotein</keyword>
<comment type="caution">
    <text evidence="5">The sequence shown here is derived from an EMBL/GenBank/DDBJ whole genome shotgun (WGS) entry which is preliminary data.</text>
</comment>
<dbReference type="PRINTS" id="PR00974">
    <property type="entry name" value="RIBOSOMALS18"/>
</dbReference>
<dbReference type="GO" id="GO:0006412">
    <property type="term" value="P:translation"/>
    <property type="evidence" value="ECO:0007669"/>
    <property type="project" value="InterPro"/>
</dbReference>
<dbReference type="InterPro" id="IPR001648">
    <property type="entry name" value="Ribosomal_bS18"/>
</dbReference>
<evidence type="ECO:0000256" key="4">
    <source>
        <dbReference type="RuleBase" id="RU003910"/>
    </source>
</evidence>
<keyword evidence="2 4" id="KW-0689">Ribosomal protein</keyword>
<dbReference type="PANTHER" id="PTHR13479">
    <property type="entry name" value="30S RIBOSOMAL PROTEIN S18"/>
    <property type="match status" value="1"/>
</dbReference>
<name>A0A366HWH2_9BACT</name>
<keyword evidence="6" id="KW-1185">Reference proteome</keyword>
<dbReference type="InterPro" id="IPR036870">
    <property type="entry name" value="Ribosomal_bS18_sf"/>
</dbReference>
<dbReference type="Proteomes" id="UP000253426">
    <property type="component" value="Unassembled WGS sequence"/>
</dbReference>
<dbReference type="EMBL" id="QNRR01000001">
    <property type="protein sequence ID" value="RBP48049.1"/>
    <property type="molecule type" value="Genomic_DNA"/>
</dbReference>
<reference evidence="5 6" key="1">
    <citation type="submission" date="2018-06" db="EMBL/GenBank/DDBJ databases">
        <title>Genomic Encyclopedia of Type Strains, Phase IV (KMG-IV): sequencing the most valuable type-strain genomes for metagenomic binning, comparative biology and taxonomic classification.</title>
        <authorList>
            <person name="Goeker M."/>
        </authorList>
    </citation>
    <scope>NUCLEOTIDE SEQUENCE [LARGE SCALE GENOMIC DNA]</scope>
    <source>
        <strain evidence="5 6">DSM 25532</strain>
    </source>
</reference>
<sequence>MQPKTKERLIAFRRHNRKLPRRRIDLPAEQITYKNPELLAKFCTETGKILPRRVTGVAAWVHRKITKEIKRARAVNLLK</sequence>
<dbReference type="PANTHER" id="PTHR13479:SF40">
    <property type="entry name" value="SMALL RIBOSOMAL SUBUNIT PROTEIN BS18M"/>
    <property type="match status" value="1"/>
</dbReference>
<evidence type="ECO:0000256" key="1">
    <source>
        <dbReference type="ARBA" id="ARBA00005589"/>
    </source>
</evidence>
<dbReference type="OrthoDB" id="9812008at2"/>
<accession>A0A366HWH2</accession>